<protein>
    <submittedName>
        <fullName evidence="1">Uncharacterized protein</fullName>
    </submittedName>
</protein>
<organism evidence="1 2">
    <name type="scientific">Leptobrachium leishanense</name>
    <name type="common">Leishan spiny toad</name>
    <dbReference type="NCBI Taxonomy" id="445787"/>
    <lineage>
        <taxon>Eukaryota</taxon>
        <taxon>Metazoa</taxon>
        <taxon>Chordata</taxon>
        <taxon>Craniata</taxon>
        <taxon>Vertebrata</taxon>
        <taxon>Euteleostomi</taxon>
        <taxon>Amphibia</taxon>
        <taxon>Batrachia</taxon>
        <taxon>Anura</taxon>
        <taxon>Pelobatoidea</taxon>
        <taxon>Megophryidae</taxon>
        <taxon>Leptobrachium</taxon>
    </lineage>
</organism>
<dbReference type="Pfam" id="PF13385">
    <property type="entry name" value="Laminin_G_3"/>
    <property type="match status" value="1"/>
</dbReference>
<dbReference type="OrthoDB" id="5984158at2759"/>
<dbReference type="Ensembl" id="ENSLLET00000011153.1">
    <property type="protein sequence ID" value="ENSLLEP00000010734.1"/>
    <property type="gene ID" value="ENSLLEG00000006848.1"/>
</dbReference>
<accession>A0A8C5PBF3</accession>
<dbReference type="Proteomes" id="UP000694569">
    <property type="component" value="Unplaced"/>
</dbReference>
<evidence type="ECO:0000313" key="1">
    <source>
        <dbReference type="Ensembl" id="ENSLLEP00000010734.1"/>
    </source>
</evidence>
<keyword evidence="2" id="KW-1185">Reference proteome</keyword>
<reference evidence="1" key="2">
    <citation type="submission" date="2025-09" db="UniProtKB">
        <authorList>
            <consortium name="Ensembl"/>
        </authorList>
    </citation>
    <scope>IDENTIFICATION</scope>
</reference>
<reference evidence="1" key="1">
    <citation type="submission" date="2025-08" db="UniProtKB">
        <authorList>
            <consortium name="Ensembl"/>
        </authorList>
    </citation>
    <scope>IDENTIFICATION</scope>
</reference>
<dbReference type="Gene3D" id="2.60.120.200">
    <property type="match status" value="1"/>
</dbReference>
<dbReference type="GeneTree" id="ENSGT00940000170735"/>
<proteinExistence type="predicted"/>
<dbReference type="InterPro" id="IPR013320">
    <property type="entry name" value="ConA-like_dom_sf"/>
</dbReference>
<dbReference type="SUPFAM" id="SSF49899">
    <property type="entry name" value="Concanavalin A-like lectins/glucanases"/>
    <property type="match status" value="1"/>
</dbReference>
<evidence type="ECO:0000313" key="2">
    <source>
        <dbReference type="Proteomes" id="UP000694569"/>
    </source>
</evidence>
<name>A0A8C5PBF3_9ANUR</name>
<sequence length="200" mass="22774">VFYYRTVNGLQPPIKVMTQGRFPVKKWIHLSVQVHHSKISFSINGLEEDGIPFDSRILSDPISDSVENSSIVLGQNTNGLEQFIGRMQDFRLYKITLTNREIMEVFSNEFPNLHHQSECRCPGSHPRIHPDAPRFCIHNGVEESTKDRVLRLNPNAHSIFNLNDKDLETTWISSLLSTPDIDTGIAIILDLLNGPYQVSH</sequence>
<dbReference type="AlphaFoldDB" id="A0A8C5PBF3"/>